<organism evidence="2 3">
    <name type="scientific">Devosia soli</name>
    <dbReference type="NCBI Taxonomy" id="361041"/>
    <lineage>
        <taxon>Bacteria</taxon>
        <taxon>Pseudomonadati</taxon>
        <taxon>Pseudomonadota</taxon>
        <taxon>Alphaproteobacteria</taxon>
        <taxon>Hyphomicrobiales</taxon>
        <taxon>Devosiaceae</taxon>
        <taxon>Devosia</taxon>
    </lineage>
</organism>
<sequence length="275" mass="30726">MKLAFNTWVYSSFPVWVPAYPLEEVIKRLARIGYDGIEIGAASPHAYPEYLTKERRREIRQVLDDNGLAVSSMLPAPGGGPGFNVASANPLERAGAIDQYKQVAELCAEWGGKTLLYVAGWQVYGTSREQAWAWSRDALREIAEFARPLGITVAVEPTASDSNLVDDCDDLIAMLAQVDLPNVKAMFDTFHTLYRNEVPTDYVHRLGRDLTHIHLADVNREPPGSGVVDYRSLLDALKAEGFDGYLTMEIGFNRRNVEPDDLARRAHDYIRSLLV</sequence>
<dbReference type="Pfam" id="PF01261">
    <property type="entry name" value="AP_endonuc_2"/>
    <property type="match status" value="1"/>
</dbReference>
<evidence type="ECO:0000259" key="1">
    <source>
        <dbReference type="Pfam" id="PF01261"/>
    </source>
</evidence>
<comment type="caution">
    <text evidence="2">The sequence shown here is derived from an EMBL/GenBank/DDBJ whole genome shotgun (WGS) entry which is preliminary data.</text>
</comment>
<feature type="domain" description="Xylose isomerase-like TIM barrel" evidence="1">
    <location>
        <begin position="27"/>
        <end position="272"/>
    </location>
</feature>
<dbReference type="Gene3D" id="3.20.20.150">
    <property type="entry name" value="Divalent-metal-dependent TIM barrel enzymes"/>
    <property type="match status" value="1"/>
</dbReference>
<keyword evidence="2" id="KW-0413">Isomerase</keyword>
<dbReference type="STRING" id="361041.VW35_00440"/>
<accession>A0A0F5LK76</accession>
<dbReference type="InterPro" id="IPR050312">
    <property type="entry name" value="IolE/XylAMocC-like"/>
</dbReference>
<dbReference type="InterPro" id="IPR036237">
    <property type="entry name" value="Xyl_isomerase-like_sf"/>
</dbReference>
<proteinExistence type="predicted"/>
<dbReference type="EMBL" id="LAJG01000001">
    <property type="protein sequence ID" value="KKB82584.1"/>
    <property type="molecule type" value="Genomic_DNA"/>
</dbReference>
<evidence type="ECO:0000313" key="2">
    <source>
        <dbReference type="EMBL" id="KKB82584.1"/>
    </source>
</evidence>
<reference evidence="2 3" key="1">
    <citation type="submission" date="2015-03" db="EMBL/GenBank/DDBJ databases">
        <authorList>
            <person name="Hassan Y.I."/>
            <person name="Lepp D."/>
            <person name="Zhou T."/>
        </authorList>
    </citation>
    <scope>NUCLEOTIDE SEQUENCE [LARGE SCALE GENOMIC DNA]</scope>
    <source>
        <strain evidence="2 3">GH2-10</strain>
    </source>
</reference>
<keyword evidence="3" id="KW-1185">Reference proteome</keyword>
<evidence type="ECO:0000313" key="3">
    <source>
        <dbReference type="Proteomes" id="UP000033514"/>
    </source>
</evidence>
<dbReference type="AlphaFoldDB" id="A0A0F5LK76"/>
<dbReference type="SUPFAM" id="SSF51658">
    <property type="entry name" value="Xylose isomerase-like"/>
    <property type="match status" value="1"/>
</dbReference>
<dbReference type="PATRIC" id="fig|361041.3.peg.93"/>
<dbReference type="Proteomes" id="UP000033514">
    <property type="component" value="Unassembled WGS sequence"/>
</dbReference>
<dbReference type="InterPro" id="IPR013022">
    <property type="entry name" value="Xyl_isomerase-like_TIM-brl"/>
</dbReference>
<dbReference type="PANTHER" id="PTHR12110">
    <property type="entry name" value="HYDROXYPYRUVATE ISOMERASE"/>
    <property type="match status" value="1"/>
</dbReference>
<name>A0A0F5LK76_9HYPH</name>
<dbReference type="RefSeq" id="WP_046141054.1">
    <property type="nucleotide sequence ID" value="NZ_LAJG01000001.1"/>
</dbReference>
<dbReference type="OrthoDB" id="127676at2"/>
<dbReference type="GO" id="GO:0016853">
    <property type="term" value="F:isomerase activity"/>
    <property type="evidence" value="ECO:0007669"/>
    <property type="project" value="UniProtKB-KW"/>
</dbReference>
<protein>
    <submittedName>
        <fullName evidence="2">Sugar phosphate isomerase</fullName>
    </submittedName>
</protein>
<dbReference type="PANTHER" id="PTHR12110:SF21">
    <property type="entry name" value="XYLOSE ISOMERASE-LIKE TIM BARREL DOMAIN-CONTAINING PROTEIN"/>
    <property type="match status" value="1"/>
</dbReference>
<gene>
    <name evidence="2" type="ORF">VW35_00440</name>
</gene>